<comment type="caution">
    <text evidence="1">The sequence shown here is derived from an EMBL/GenBank/DDBJ whole genome shotgun (WGS) entry which is preliminary data.</text>
</comment>
<name>A0A4C1UVL9_EUMVA</name>
<proteinExistence type="predicted"/>
<sequence>MRRMWCQAWDDCRIRKRRCALEGHQRHAVGVSRRRRICLWRGVTWARGAGRAAVAEYECCRIGSLPRINDNRRRRFISPHQIYTAVTDSFVAADVSRARRRAPGGRRPYAYGLPHIRLINEAASLKLLRRGYGNKYQIARWLNY</sequence>
<protein>
    <submittedName>
        <fullName evidence="1">Uncharacterized protein</fullName>
    </submittedName>
</protein>
<reference evidence="1 2" key="1">
    <citation type="journal article" date="2019" name="Commun. Biol.">
        <title>The bagworm genome reveals a unique fibroin gene that provides high tensile strength.</title>
        <authorList>
            <person name="Kono N."/>
            <person name="Nakamura H."/>
            <person name="Ohtoshi R."/>
            <person name="Tomita M."/>
            <person name="Numata K."/>
            <person name="Arakawa K."/>
        </authorList>
    </citation>
    <scope>NUCLEOTIDE SEQUENCE [LARGE SCALE GENOMIC DNA]</scope>
</reference>
<organism evidence="1 2">
    <name type="scientific">Eumeta variegata</name>
    <name type="common">Bagworm moth</name>
    <name type="synonym">Eumeta japonica</name>
    <dbReference type="NCBI Taxonomy" id="151549"/>
    <lineage>
        <taxon>Eukaryota</taxon>
        <taxon>Metazoa</taxon>
        <taxon>Ecdysozoa</taxon>
        <taxon>Arthropoda</taxon>
        <taxon>Hexapoda</taxon>
        <taxon>Insecta</taxon>
        <taxon>Pterygota</taxon>
        <taxon>Neoptera</taxon>
        <taxon>Endopterygota</taxon>
        <taxon>Lepidoptera</taxon>
        <taxon>Glossata</taxon>
        <taxon>Ditrysia</taxon>
        <taxon>Tineoidea</taxon>
        <taxon>Psychidae</taxon>
        <taxon>Oiketicinae</taxon>
        <taxon>Eumeta</taxon>
    </lineage>
</organism>
<accession>A0A4C1UVL9</accession>
<dbReference type="Proteomes" id="UP000299102">
    <property type="component" value="Unassembled WGS sequence"/>
</dbReference>
<evidence type="ECO:0000313" key="2">
    <source>
        <dbReference type="Proteomes" id="UP000299102"/>
    </source>
</evidence>
<dbReference type="AlphaFoldDB" id="A0A4C1UVL9"/>
<gene>
    <name evidence="1" type="ORF">EVAR_27892_1</name>
</gene>
<dbReference type="EMBL" id="BGZK01000231">
    <property type="protein sequence ID" value="GBP30280.1"/>
    <property type="molecule type" value="Genomic_DNA"/>
</dbReference>
<keyword evidence="2" id="KW-1185">Reference proteome</keyword>
<evidence type="ECO:0000313" key="1">
    <source>
        <dbReference type="EMBL" id="GBP30280.1"/>
    </source>
</evidence>